<evidence type="ECO:0000313" key="2">
    <source>
        <dbReference type="EMBL" id="SNR32334.1"/>
    </source>
</evidence>
<accession>A0A238VDT5</accession>
<dbReference type="Pfam" id="PF14155">
    <property type="entry name" value="DUF4307"/>
    <property type="match status" value="1"/>
</dbReference>
<evidence type="ECO:0000313" key="3">
    <source>
        <dbReference type="Proteomes" id="UP000198348"/>
    </source>
</evidence>
<sequence>MGHAGSTPPEGLPEGRYGPTRSAGSRRWRRWLFTGTAVVTAGVLAFVGYTNLGSAPISAERIGFAVQSDDAMEITIRVSRDEPERPAVCIVRVRDSAGSESGRKEVYVAPSDGDTVLSAVIRSARPPVTADTFACSYDVPGYLTPSGGGTTG</sequence>
<dbReference type="InterPro" id="IPR025443">
    <property type="entry name" value="DUF4307"/>
</dbReference>
<dbReference type="EMBL" id="FZNW01000002">
    <property type="protein sequence ID" value="SNR32334.1"/>
    <property type="molecule type" value="Genomic_DNA"/>
</dbReference>
<feature type="region of interest" description="Disordered" evidence="1">
    <location>
        <begin position="1"/>
        <end position="22"/>
    </location>
</feature>
<keyword evidence="3" id="KW-1185">Reference proteome</keyword>
<evidence type="ECO:0008006" key="4">
    <source>
        <dbReference type="Google" id="ProtNLM"/>
    </source>
</evidence>
<protein>
    <recommendedName>
        <fullName evidence="4">DUF4307 domain-containing protein</fullName>
    </recommendedName>
</protein>
<dbReference type="Proteomes" id="UP000198348">
    <property type="component" value="Unassembled WGS sequence"/>
</dbReference>
<proteinExistence type="predicted"/>
<reference evidence="2 3" key="1">
    <citation type="submission" date="2017-06" db="EMBL/GenBank/DDBJ databases">
        <authorList>
            <person name="Kim H.J."/>
            <person name="Triplett B.A."/>
        </authorList>
    </citation>
    <scope>NUCLEOTIDE SEQUENCE [LARGE SCALE GENOMIC DNA]</scope>
    <source>
        <strain evidence="2 3">DSM 45207</strain>
    </source>
</reference>
<gene>
    <name evidence="2" type="ORF">SAMN06265360_102102</name>
</gene>
<evidence type="ECO:0000256" key="1">
    <source>
        <dbReference type="SAM" id="MobiDB-lite"/>
    </source>
</evidence>
<dbReference type="OrthoDB" id="4425882at2"/>
<organism evidence="2 3">
    <name type="scientific">Haloechinothrix alba</name>
    <dbReference type="NCBI Taxonomy" id="664784"/>
    <lineage>
        <taxon>Bacteria</taxon>
        <taxon>Bacillati</taxon>
        <taxon>Actinomycetota</taxon>
        <taxon>Actinomycetes</taxon>
        <taxon>Pseudonocardiales</taxon>
        <taxon>Pseudonocardiaceae</taxon>
        <taxon>Haloechinothrix</taxon>
    </lineage>
</organism>
<name>A0A238VDT5_9PSEU</name>
<dbReference type="RefSeq" id="WP_089299751.1">
    <property type="nucleotide sequence ID" value="NZ_FZNW01000002.1"/>
</dbReference>
<dbReference type="AlphaFoldDB" id="A0A238VDT5"/>